<evidence type="ECO:0000256" key="1">
    <source>
        <dbReference type="ARBA" id="ARBA00023015"/>
    </source>
</evidence>
<gene>
    <name evidence="5" type="ORF">KHQ06_04575</name>
</gene>
<dbReference type="PANTHER" id="PTHR33204:SF18">
    <property type="entry name" value="TRANSCRIPTIONAL REGULATORY PROTEIN"/>
    <property type="match status" value="1"/>
</dbReference>
<dbReference type="EMBL" id="CP074371">
    <property type="protein sequence ID" value="QVI22372.1"/>
    <property type="molecule type" value="Genomic_DNA"/>
</dbReference>
<dbReference type="InterPro" id="IPR036390">
    <property type="entry name" value="WH_DNA-bd_sf"/>
</dbReference>
<evidence type="ECO:0000259" key="4">
    <source>
        <dbReference type="PROSITE" id="PS51118"/>
    </source>
</evidence>
<dbReference type="RefSeq" id="WP_213558455.1">
    <property type="nucleotide sequence ID" value="NZ_JBHZDI010000077.1"/>
</dbReference>
<accession>A0ABX8CR21</accession>
<keyword evidence="2" id="KW-0238">DNA-binding</keyword>
<evidence type="ECO:0000313" key="6">
    <source>
        <dbReference type="Proteomes" id="UP000683310"/>
    </source>
</evidence>
<dbReference type="PROSITE" id="PS51118">
    <property type="entry name" value="HTH_HXLR"/>
    <property type="match status" value="1"/>
</dbReference>
<name>A0ABX8CR21_9NOCA</name>
<dbReference type="InterPro" id="IPR036388">
    <property type="entry name" value="WH-like_DNA-bd_sf"/>
</dbReference>
<proteinExistence type="predicted"/>
<keyword evidence="3" id="KW-0804">Transcription</keyword>
<dbReference type="SUPFAM" id="SSF46785">
    <property type="entry name" value="Winged helix' DNA-binding domain"/>
    <property type="match status" value="1"/>
</dbReference>
<keyword evidence="1" id="KW-0805">Transcription regulation</keyword>
<keyword evidence="6" id="KW-1185">Reference proteome</keyword>
<evidence type="ECO:0000256" key="3">
    <source>
        <dbReference type="ARBA" id="ARBA00023163"/>
    </source>
</evidence>
<dbReference type="InterPro" id="IPR002577">
    <property type="entry name" value="HTH_HxlR"/>
</dbReference>
<organism evidence="5 6">
    <name type="scientific">Nocardia tengchongensis</name>
    <dbReference type="NCBI Taxonomy" id="2055889"/>
    <lineage>
        <taxon>Bacteria</taxon>
        <taxon>Bacillati</taxon>
        <taxon>Actinomycetota</taxon>
        <taxon>Actinomycetes</taxon>
        <taxon>Mycobacteriales</taxon>
        <taxon>Nocardiaceae</taxon>
        <taxon>Nocardia</taxon>
    </lineage>
</organism>
<sequence length="160" mass="17300">MLGRMYDGEVCSAARTLELVGERWSLLIVRNAMFAGMTRFTEFQRALGIAPNILTKRLAEFVEAGIFEQRAGTAGGHPEYLLTAKGLDLKPVILALTAWGDRWAAPDGPPVTYRHTGCGGKVGARLECSDCDAIPGLPDVTAELAPWAYERKYGASASLQ</sequence>
<dbReference type="Proteomes" id="UP000683310">
    <property type="component" value="Chromosome"/>
</dbReference>
<dbReference type="Gene3D" id="1.10.10.10">
    <property type="entry name" value="Winged helix-like DNA-binding domain superfamily/Winged helix DNA-binding domain"/>
    <property type="match status" value="1"/>
</dbReference>
<feature type="domain" description="HTH hxlR-type" evidence="4">
    <location>
        <begin position="11"/>
        <end position="108"/>
    </location>
</feature>
<evidence type="ECO:0000313" key="5">
    <source>
        <dbReference type="EMBL" id="QVI22372.1"/>
    </source>
</evidence>
<reference evidence="5 6" key="1">
    <citation type="submission" date="2021-04" db="EMBL/GenBank/DDBJ databases">
        <title>Nocardia tengchongensis.</title>
        <authorList>
            <person name="Zhuang k."/>
            <person name="Ran Y."/>
            <person name="Li W."/>
        </authorList>
    </citation>
    <scope>NUCLEOTIDE SEQUENCE [LARGE SCALE GENOMIC DNA]</scope>
    <source>
        <strain evidence="5 6">CFH S0057</strain>
    </source>
</reference>
<dbReference type="Pfam" id="PF01638">
    <property type="entry name" value="HxlR"/>
    <property type="match status" value="1"/>
</dbReference>
<dbReference type="PANTHER" id="PTHR33204">
    <property type="entry name" value="TRANSCRIPTIONAL REGULATOR, MARR FAMILY"/>
    <property type="match status" value="1"/>
</dbReference>
<protein>
    <submittedName>
        <fullName evidence="5">Helix-turn-helix transcriptional regulator</fullName>
    </submittedName>
</protein>
<evidence type="ECO:0000256" key="2">
    <source>
        <dbReference type="ARBA" id="ARBA00023125"/>
    </source>
</evidence>